<dbReference type="PROSITE" id="PS50137">
    <property type="entry name" value="DS_RBD"/>
    <property type="match status" value="2"/>
</dbReference>
<comment type="caution">
    <text evidence="4">The sequence shown here is derived from an EMBL/GenBank/DDBJ whole genome shotgun (WGS) entry which is preliminary data.</text>
</comment>
<dbReference type="GO" id="GO:0006382">
    <property type="term" value="P:adenosine to inosine editing"/>
    <property type="evidence" value="ECO:0007669"/>
    <property type="project" value="TreeGrafter"/>
</dbReference>
<reference evidence="4" key="1">
    <citation type="submission" date="2021-02" db="EMBL/GenBank/DDBJ databases">
        <authorList>
            <person name="Nowell W R."/>
        </authorList>
    </citation>
    <scope>NUCLEOTIDE SEQUENCE</scope>
</reference>
<dbReference type="SMART" id="SM00358">
    <property type="entry name" value="DSRM"/>
    <property type="match status" value="2"/>
</dbReference>
<evidence type="ECO:0000313" key="4">
    <source>
        <dbReference type="EMBL" id="CAF0932724.1"/>
    </source>
</evidence>
<feature type="domain" description="A to I editase" evidence="3">
    <location>
        <begin position="336"/>
        <end position="669"/>
    </location>
</feature>
<dbReference type="Pfam" id="PF02137">
    <property type="entry name" value="A_deamin"/>
    <property type="match status" value="1"/>
</dbReference>
<dbReference type="AlphaFoldDB" id="A0A814BW10"/>
<dbReference type="Proteomes" id="UP000663889">
    <property type="component" value="Unassembled WGS sequence"/>
</dbReference>
<dbReference type="PANTHER" id="PTHR10910:SF62">
    <property type="entry name" value="AT07585P-RELATED"/>
    <property type="match status" value="1"/>
</dbReference>
<dbReference type="GO" id="GO:0005737">
    <property type="term" value="C:cytoplasm"/>
    <property type="evidence" value="ECO:0007669"/>
    <property type="project" value="TreeGrafter"/>
</dbReference>
<dbReference type="SUPFAM" id="SSF54768">
    <property type="entry name" value="dsRNA-binding domain-like"/>
    <property type="match status" value="2"/>
</dbReference>
<gene>
    <name evidence="4" type="ORF">SEV965_LOCUS7265</name>
</gene>
<feature type="domain" description="DRBM" evidence="2">
    <location>
        <begin position="95"/>
        <end position="166"/>
    </location>
</feature>
<dbReference type="GO" id="GO:0005730">
    <property type="term" value="C:nucleolus"/>
    <property type="evidence" value="ECO:0007669"/>
    <property type="project" value="TreeGrafter"/>
</dbReference>
<evidence type="ECO:0000259" key="3">
    <source>
        <dbReference type="PROSITE" id="PS50141"/>
    </source>
</evidence>
<evidence type="ECO:0000313" key="5">
    <source>
        <dbReference type="Proteomes" id="UP000663889"/>
    </source>
</evidence>
<dbReference type="InterPro" id="IPR002466">
    <property type="entry name" value="A_deamin"/>
</dbReference>
<evidence type="ECO:0000259" key="2">
    <source>
        <dbReference type="PROSITE" id="PS50137"/>
    </source>
</evidence>
<dbReference type="PROSITE" id="PS50141">
    <property type="entry name" value="A_DEAMIN_EDITASE"/>
    <property type="match status" value="1"/>
</dbReference>
<evidence type="ECO:0000256" key="1">
    <source>
        <dbReference type="PROSITE-ProRule" id="PRU00266"/>
    </source>
</evidence>
<accession>A0A814BW10</accession>
<dbReference type="GO" id="GO:0003725">
    <property type="term" value="F:double-stranded RNA binding"/>
    <property type="evidence" value="ECO:0007669"/>
    <property type="project" value="TreeGrafter"/>
</dbReference>
<feature type="domain" description="DRBM" evidence="2">
    <location>
        <begin position="207"/>
        <end position="270"/>
    </location>
</feature>
<dbReference type="EMBL" id="CAJNOU010000251">
    <property type="protein sequence ID" value="CAF0932724.1"/>
    <property type="molecule type" value="Genomic_DNA"/>
</dbReference>
<dbReference type="SMART" id="SM00552">
    <property type="entry name" value="ADEAMc"/>
    <property type="match status" value="1"/>
</dbReference>
<name>A0A814BW10_9BILA</name>
<dbReference type="Pfam" id="PF00035">
    <property type="entry name" value="dsrm"/>
    <property type="match status" value="2"/>
</dbReference>
<proteinExistence type="predicted"/>
<dbReference type="GO" id="GO:0003726">
    <property type="term" value="F:double-stranded RNA adenosine deaminase activity"/>
    <property type="evidence" value="ECO:0007669"/>
    <property type="project" value="TreeGrafter"/>
</dbReference>
<dbReference type="Gene3D" id="3.30.160.20">
    <property type="match status" value="2"/>
</dbReference>
<keyword evidence="1" id="KW-0694">RNA-binding</keyword>
<dbReference type="GO" id="GO:0008251">
    <property type="term" value="F:tRNA-specific adenosine deaminase activity"/>
    <property type="evidence" value="ECO:0007669"/>
    <property type="project" value="TreeGrafter"/>
</dbReference>
<dbReference type="GO" id="GO:0006396">
    <property type="term" value="P:RNA processing"/>
    <property type="evidence" value="ECO:0007669"/>
    <property type="project" value="InterPro"/>
</dbReference>
<organism evidence="4 5">
    <name type="scientific">Rotaria sordida</name>
    <dbReference type="NCBI Taxonomy" id="392033"/>
    <lineage>
        <taxon>Eukaryota</taxon>
        <taxon>Metazoa</taxon>
        <taxon>Spiralia</taxon>
        <taxon>Gnathifera</taxon>
        <taxon>Rotifera</taxon>
        <taxon>Eurotatoria</taxon>
        <taxon>Bdelloidea</taxon>
        <taxon>Philodinida</taxon>
        <taxon>Philodinidae</taxon>
        <taxon>Rotaria</taxon>
    </lineage>
</organism>
<dbReference type="PANTHER" id="PTHR10910">
    <property type="entry name" value="EUKARYOTE SPECIFIC DSRNA BINDING PROTEIN"/>
    <property type="match status" value="1"/>
</dbReference>
<dbReference type="InterPro" id="IPR014720">
    <property type="entry name" value="dsRBD_dom"/>
</dbReference>
<sequence>MHMFPFGHVVYMPLSSSSSPTTTLLGPISTDFSPSSIIPLYNTTFLNNPFNLYTNTKFEYNVHRQILPHRFKRIRDDFHDIQDKKRTKLTPTINNSSSTLSKNALMLLHELKPSIEYKLIAQTGPSHRPMFTMAVEINGQVFKGTAQTKKEAKQAAAEKALQSFSQLPFSLFDNLTNINNNLSNKSIENNNNNNNQSNISESYENQNPFYILKQLKQNLQCEEITNEIITEQNEFKFTIIIDDQRFIGIGQNKNIAKTKAAQRALEKLFGMCFHKEDSLPNNLPYSRQTLADHIALCIQEKFKQLTQNNIRLQRRKVLSGIVLLHNYNLETMEIICITTGTKSINNNNNNNNNNNRLIRNGQILHDCHAEILARRCLIYYCYKQLKLFFNEKYNETIFEKISNTNHFQLKSSITFHLYISIAPCGDSRLISQQDIKIEKSSFLNINQNLKSSLKKSYGLLRRKIEVGEGTIPILAKTIYQNVQTWERHLTMSCSDKLCRWNFIGLQGALLSTLINPIYYTSIIIGSLYQSEPIRRALFSRIEDKVYNIPTPYGLQRPFISDITKPEIRNTTRSPNHAFIWNSIDQKCEIIDSLSGLTISREPSMISKLALFHQWINLMNKIKSERIPTIYYDAKQLAVDYQTAKIKVNQAFENCEFGLWIKKSNQHDEFGLSLADASLSSQTK</sequence>
<protein>
    <submittedName>
        <fullName evidence="4">Uncharacterized protein</fullName>
    </submittedName>
</protein>